<dbReference type="PANTHER" id="PTHR42770">
    <property type="entry name" value="AMINO ACID TRANSPORTER-RELATED"/>
    <property type="match status" value="1"/>
</dbReference>
<dbReference type="InterPro" id="IPR050367">
    <property type="entry name" value="APC_superfamily"/>
</dbReference>
<protein>
    <submittedName>
        <fullName evidence="8">APC family permease</fullName>
    </submittedName>
</protein>
<feature type="transmembrane region" description="Helical" evidence="6">
    <location>
        <begin position="336"/>
        <end position="357"/>
    </location>
</feature>
<feature type="transmembrane region" description="Helical" evidence="6">
    <location>
        <begin position="298"/>
        <end position="316"/>
    </location>
</feature>
<feature type="transmembrane region" description="Helical" evidence="6">
    <location>
        <begin position="53"/>
        <end position="73"/>
    </location>
</feature>
<evidence type="ECO:0000256" key="6">
    <source>
        <dbReference type="SAM" id="Phobius"/>
    </source>
</evidence>
<keyword evidence="2 6" id="KW-0812">Transmembrane</keyword>
<feature type="transmembrane region" description="Helical" evidence="6">
    <location>
        <begin position="425"/>
        <end position="445"/>
    </location>
</feature>
<feature type="transmembrane region" description="Helical" evidence="6">
    <location>
        <begin position="131"/>
        <end position="149"/>
    </location>
</feature>
<evidence type="ECO:0000256" key="3">
    <source>
        <dbReference type="ARBA" id="ARBA00022989"/>
    </source>
</evidence>
<name>A0ABU3RU91_9MICO</name>
<feature type="transmembrane region" description="Helical" evidence="6">
    <location>
        <begin position="156"/>
        <end position="180"/>
    </location>
</feature>
<feature type="domain" description="Amino acid permease/ SLC12A" evidence="7">
    <location>
        <begin position="23"/>
        <end position="391"/>
    </location>
</feature>
<evidence type="ECO:0000256" key="1">
    <source>
        <dbReference type="ARBA" id="ARBA00004141"/>
    </source>
</evidence>
<reference evidence="8 9" key="1">
    <citation type="submission" date="2023-09" db="EMBL/GenBank/DDBJ databases">
        <title>Microbacterium fusihabitans sp. nov., Microbacterium phycihabitans sp. nov., and Microbacterium cervinum sp. nov., isolated from dried seaweeds of beach.</title>
        <authorList>
            <person name="Lee S.D."/>
        </authorList>
    </citation>
    <scope>NUCLEOTIDE SEQUENCE [LARGE SCALE GENOMIC DNA]</scope>
    <source>
        <strain evidence="8 9">KSW2-21</strain>
    </source>
</reference>
<keyword evidence="3 6" id="KW-1133">Transmembrane helix</keyword>
<evidence type="ECO:0000256" key="5">
    <source>
        <dbReference type="SAM" id="MobiDB-lite"/>
    </source>
</evidence>
<comment type="caution">
    <text evidence="8">The sequence shown here is derived from an EMBL/GenBank/DDBJ whole genome shotgun (WGS) entry which is preliminary data.</text>
</comment>
<dbReference type="Proteomes" id="UP001256673">
    <property type="component" value="Unassembled WGS sequence"/>
</dbReference>
<keyword evidence="4 6" id="KW-0472">Membrane</keyword>
<dbReference type="RefSeq" id="WP_316000996.1">
    <property type="nucleotide sequence ID" value="NZ_JAWDIU010000001.1"/>
</dbReference>
<feature type="transmembrane region" description="Helical" evidence="6">
    <location>
        <begin position="399"/>
        <end position="419"/>
    </location>
</feature>
<feature type="transmembrane region" description="Helical" evidence="6">
    <location>
        <begin position="24"/>
        <end position="41"/>
    </location>
</feature>
<proteinExistence type="predicted"/>
<sequence>MHTTAGEATATGGSFRRNLKLRHLVAFGLAYLAPTVVFNYYGIATTATGGMMALAYLVTMTAMFFTAFSYAQMVKAYPIAGSAYTYVQRSVNRWLGFGTGWVLLLDYLLLPMICYLLFAVYMNEYVPDVPVWVWVVAAAAFGATINIVGARVSGRLNVIVVSLQIVFCLFLVGLIVAFVVGRDGASGLFVPQALLDVARFDSGGVLWAASILAVSFLGFDAVSTLAEEAEQPRTNVPRAVLIVCLGAGAAFAVISYFLQLAWPTAYVDLVDPDTGIFELLQRLGGDALGLVFFVTDQSATILAAMAAIAAVSRLLYTMGRDRILPQPVFGRLSRRFGTPVTNILITSAIALTAIFYADDLFGAASLTSFGAITGFIMVNVAVISHYFIRGRRRAGWDLVRFLVLPAIGIVINVVLWAGIDTPAKLLGLGWLAVGVIYLAVISRGFRVYPTPIREDDSIEGDGEVSPQAATAAPDRSSL</sequence>
<dbReference type="Gene3D" id="1.20.1740.10">
    <property type="entry name" value="Amino acid/polyamine transporter I"/>
    <property type="match status" value="1"/>
</dbReference>
<evidence type="ECO:0000256" key="4">
    <source>
        <dbReference type="ARBA" id="ARBA00023136"/>
    </source>
</evidence>
<dbReference type="PIRSF" id="PIRSF006060">
    <property type="entry name" value="AA_transporter"/>
    <property type="match status" value="1"/>
</dbReference>
<dbReference type="EMBL" id="JAWDIU010000001">
    <property type="protein sequence ID" value="MDU0326389.1"/>
    <property type="molecule type" value="Genomic_DNA"/>
</dbReference>
<dbReference type="Pfam" id="PF00324">
    <property type="entry name" value="AA_permease"/>
    <property type="match status" value="1"/>
</dbReference>
<feature type="transmembrane region" description="Helical" evidence="6">
    <location>
        <begin position="205"/>
        <end position="226"/>
    </location>
</feature>
<dbReference type="PANTHER" id="PTHR42770:SF8">
    <property type="entry name" value="PUTRESCINE IMPORTER PUUP"/>
    <property type="match status" value="1"/>
</dbReference>
<keyword evidence="9" id="KW-1185">Reference proteome</keyword>
<evidence type="ECO:0000313" key="8">
    <source>
        <dbReference type="EMBL" id="MDU0326389.1"/>
    </source>
</evidence>
<evidence type="ECO:0000313" key="9">
    <source>
        <dbReference type="Proteomes" id="UP001256673"/>
    </source>
</evidence>
<feature type="transmembrane region" description="Helical" evidence="6">
    <location>
        <begin position="238"/>
        <end position="258"/>
    </location>
</feature>
<dbReference type="InterPro" id="IPR004841">
    <property type="entry name" value="AA-permease/SLC12A_dom"/>
</dbReference>
<evidence type="ECO:0000259" key="7">
    <source>
        <dbReference type="Pfam" id="PF00324"/>
    </source>
</evidence>
<feature type="transmembrane region" description="Helical" evidence="6">
    <location>
        <begin position="363"/>
        <end position="387"/>
    </location>
</feature>
<evidence type="ECO:0000256" key="2">
    <source>
        <dbReference type="ARBA" id="ARBA00022692"/>
    </source>
</evidence>
<organism evidence="8 9">
    <name type="scientific">Microbacterium algihabitans</name>
    <dbReference type="NCBI Taxonomy" id="3075992"/>
    <lineage>
        <taxon>Bacteria</taxon>
        <taxon>Bacillati</taxon>
        <taxon>Actinomycetota</taxon>
        <taxon>Actinomycetes</taxon>
        <taxon>Micrococcales</taxon>
        <taxon>Microbacteriaceae</taxon>
        <taxon>Microbacterium</taxon>
    </lineage>
</organism>
<accession>A0ABU3RU91</accession>
<feature type="transmembrane region" description="Helical" evidence="6">
    <location>
        <begin position="94"/>
        <end position="119"/>
    </location>
</feature>
<feature type="region of interest" description="Disordered" evidence="5">
    <location>
        <begin position="457"/>
        <end position="478"/>
    </location>
</feature>
<comment type="subcellular location">
    <subcellularLocation>
        <location evidence="1">Membrane</location>
        <topology evidence="1">Multi-pass membrane protein</topology>
    </subcellularLocation>
</comment>
<gene>
    <name evidence="8" type="ORF">RWH43_06410</name>
</gene>